<protein>
    <submittedName>
        <fullName evidence="1">Uncharacterized protein</fullName>
    </submittedName>
</protein>
<evidence type="ECO:0000313" key="1">
    <source>
        <dbReference type="EMBL" id="KAK8405124.1"/>
    </source>
</evidence>
<comment type="caution">
    <text evidence="1">The sequence shown here is derived from an EMBL/GenBank/DDBJ whole genome shotgun (WGS) entry which is preliminary data.</text>
</comment>
<keyword evidence="2" id="KW-1185">Reference proteome</keyword>
<dbReference type="EMBL" id="JARAKH010000003">
    <property type="protein sequence ID" value="KAK8405124.1"/>
    <property type="molecule type" value="Genomic_DNA"/>
</dbReference>
<gene>
    <name evidence="1" type="ORF">O3P69_001600</name>
</gene>
<reference evidence="1 2" key="1">
    <citation type="submission" date="2023-03" db="EMBL/GenBank/DDBJ databases">
        <title>High-quality genome of Scylla paramamosain provides insights in environmental adaptation.</title>
        <authorList>
            <person name="Zhang L."/>
        </authorList>
    </citation>
    <scope>NUCLEOTIDE SEQUENCE [LARGE SCALE GENOMIC DNA]</scope>
    <source>
        <strain evidence="1">LZ_2023a</strain>
        <tissue evidence="1">Muscle</tissue>
    </source>
</reference>
<organism evidence="1 2">
    <name type="scientific">Scylla paramamosain</name>
    <name type="common">Mud crab</name>
    <dbReference type="NCBI Taxonomy" id="85552"/>
    <lineage>
        <taxon>Eukaryota</taxon>
        <taxon>Metazoa</taxon>
        <taxon>Ecdysozoa</taxon>
        <taxon>Arthropoda</taxon>
        <taxon>Crustacea</taxon>
        <taxon>Multicrustacea</taxon>
        <taxon>Malacostraca</taxon>
        <taxon>Eumalacostraca</taxon>
        <taxon>Eucarida</taxon>
        <taxon>Decapoda</taxon>
        <taxon>Pleocyemata</taxon>
        <taxon>Brachyura</taxon>
        <taxon>Eubrachyura</taxon>
        <taxon>Portunoidea</taxon>
        <taxon>Portunidae</taxon>
        <taxon>Portuninae</taxon>
        <taxon>Scylla</taxon>
    </lineage>
</organism>
<evidence type="ECO:0000313" key="2">
    <source>
        <dbReference type="Proteomes" id="UP001487740"/>
    </source>
</evidence>
<name>A0AAW0UYF8_SCYPA</name>
<dbReference type="Proteomes" id="UP001487740">
    <property type="component" value="Unassembled WGS sequence"/>
</dbReference>
<accession>A0AAW0UYF8</accession>
<dbReference type="AlphaFoldDB" id="A0AAW0UYF8"/>
<proteinExistence type="predicted"/>
<sequence>MHDAGKQISFMTLVKNIPFQASAKECCVDCGRKKVWLLVSRSFLSHRKLLADLYTCSSSRCRRVSCAGERPVCSQVGGAMLQALTSGRAKWRVCLQPVLGVLLLYKCPKPADSTSVLSSPGCIAVCMTCMSLPINKFVTTIIYVK</sequence>